<sequence length="704" mass="77522">MLCLGISGGLDQVHENRSELPNAFMHDGAAVLVRDGQVIAAVEEERLNRIKHSNKFPSRAIQYCLSTAGVQLSDIDRVAVYASEPYANALLDGMSARLQQSAGSGSMVTTADASIPLGAKVLVQHLLAREFGSELDSSRISFVSHHQAHAVSAFAMSGFERSLILAIDGCGDFLSGLLAVGSGTEITQLEAFPENNSLGLFYLETIRYLGYGMFDEYKVMGLAPYGDPAPYREIFERFYELSANGGYRVYLDRIGPALLRNLEVRRKGMPFTQQHRDVSASLQEALERIVFHIVRHHRETTGMKRLCLAGGVAHNCTMNGKLLYSGLFEDIFVQPASHDAGCALGAALIVSNELGRPARRERLQDVYWGPDLGSDCAVQQELNAWAGHLEFERSDDVASSAADWIANGAVIGWVQGRSEFGPRALGNRSILADPRPAANKDRINAMVKKREGYRPFAPSVLEEDASEFFDLPDGRHEFPFMNFVVRVRDSKRALLGAITHVDGTARLQTVSRKANPAYWELINAFKKRTGTPILLNTSFNNNAEPIVDSVADAIATFLTTELDGLVVGPFLVKKRAATLQDWTALAVSLPPYTSLHQARVYTAGDRQETVCEIRTTHSNSDSVRISHDLFELLMRIEGESVLGELLDAIGPDQGKREGLMEGLRRLWEQRLVRLHPSQAARVQQTAIKRRTKSVRGLSESAEIG</sequence>
<dbReference type="CDD" id="cd24099">
    <property type="entry name" value="ASKHA_NBD_NovN-like_N"/>
    <property type="match status" value="1"/>
</dbReference>
<evidence type="ECO:0000259" key="3">
    <source>
        <dbReference type="Pfam" id="PF16861"/>
    </source>
</evidence>
<dbReference type="PANTHER" id="PTHR34847:SF1">
    <property type="entry name" value="NODULATION PROTEIN U"/>
    <property type="match status" value="1"/>
</dbReference>
<dbReference type="Gene3D" id="3.90.870.20">
    <property type="entry name" value="Carbamoyltransferase, C-terminal domain"/>
    <property type="match status" value="1"/>
</dbReference>
<evidence type="ECO:0000259" key="2">
    <source>
        <dbReference type="Pfam" id="PF02543"/>
    </source>
</evidence>
<dbReference type="InterPro" id="IPR031730">
    <property type="entry name" value="Carbam_trans_C"/>
</dbReference>
<dbReference type="InterPro" id="IPR038152">
    <property type="entry name" value="Carbam_trans_C_sf"/>
</dbReference>
<dbReference type="Proteomes" id="UP001229355">
    <property type="component" value="Plasmid unnamed"/>
</dbReference>
<dbReference type="SUPFAM" id="SSF53067">
    <property type="entry name" value="Actin-like ATPase domain"/>
    <property type="match status" value="1"/>
</dbReference>
<geneLocation type="plasmid" evidence="4 5">
    <name>unnamed</name>
</geneLocation>
<reference evidence="4 5" key="1">
    <citation type="submission" date="2023-03" db="EMBL/GenBank/DDBJ databases">
        <authorList>
            <person name="Kaur S."/>
            <person name="Espinosa-Saiz D."/>
            <person name="Velazquez E."/>
            <person name="Menendez E."/>
            <person name="diCenzo G.C."/>
        </authorList>
    </citation>
    <scope>NUCLEOTIDE SEQUENCE [LARGE SCALE GENOMIC DNA]</scope>
    <source>
        <strain evidence="4 5">LMG 24692</strain>
        <plasmid evidence="4 5">unnamed</plasmid>
    </source>
</reference>
<dbReference type="InterPro" id="IPR051338">
    <property type="entry name" value="NodU/CmcH_Carbamoyltrnsfr"/>
</dbReference>
<organism evidence="4 5">
    <name type="scientific">Sinorhizobium garamanticum</name>
    <dbReference type="NCBI Taxonomy" id="680247"/>
    <lineage>
        <taxon>Bacteria</taxon>
        <taxon>Pseudomonadati</taxon>
        <taxon>Pseudomonadota</taxon>
        <taxon>Alphaproteobacteria</taxon>
        <taxon>Hyphomicrobiales</taxon>
        <taxon>Rhizobiaceae</taxon>
        <taxon>Sinorhizobium/Ensifer group</taxon>
        <taxon>Sinorhizobium</taxon>
    </lineage>
</organism>
<name>A0ABY8DRH5_9HYPH</name>
<accession>A0ABY8DRH5</accession>
<dbReference type="Gene3D" id="3.30.420.40">
    <property type="match status" value="2"/>
</dbReference>
<dbReference type="PANTHER" id="PTHR34847">
    <property type="entry name" value="NODULATION PROTEIN U"/>
    <property type="match status" value="1"/>
</dbReference>
<evidence type="ECO:0000313" key="5">
    <source>
        <dbReference type="Proteomes" id="UP001229355"/>
    </source>
</evidence>
<dbReference type="Pfam" id="PF16861">
    <property type="entry name" value="Carbam_trans_C"/>
    <property type="match status" value="1"/>
</dbReference>
<keyword evidence="5" id="KW-1185">Reference proteome</keyword>
<evidence type="ECO:0000313" key="4">
    <source>
        <dbReference type="EMBL" id="WEX91528.1"/>
    </source>
</evidence>
<dbReference type="Pfam" id="PF02543">
    <property type="entry name" value="Carbam_trans_N"/>
    <property type="match status" value="1"/>
</dbReference>
<dbReference type="RefSeq" id="WP_280663489.1">
    <property type="nucleotide sequence ID" value="NZ_CP120375.1"/>
</dbReference>
<dbReference type="InterPro" id="IPR043129">
    <property type="entry name" value="ATPase_NBD"/>
</dbReference>
<dbReference type="InterPro" id="IPR003696">
    <property type="entry name" value="Carbtransf_dom"/>
</dbReference>
<comment type="similarity">
    <text evidence="1">Belongs to the NodU/CmcH family.</text>
</comment>
<gene>
    <name evidence="4" type="ORF">PZN02_006346</name>
</gene>
<proteinExistence type="inferred from homology"/>
<feature type="domain" description="Carbamoyltransferase" evidence="2">
    <location>
        <begin position="23"/>
        <end position="348"/>
    </location>
</feature>
<dbReference type="EMBL" id="CP120375">
    <property type="protein sequence ID" value="WEX91528.1"/>
    <property type="molecule type" value="Genomic_DNA"/>
</dbReference>
<protein>
    <submittedName>
        <fullName evidence="4">Carbamoyltransferase</fullName>
    </submittedName>
</protein>
<keyword evidence="4" id="KW-0614">Plasmid</keyword>
<feature type="domain" description="Carbamoyltransferase C-terminal" evidence="3">
    <location>
        <begin position="402"/>
        <end position="574"/>
    </location>
</feature>
<evidence type="ECO:0000256" key="1">
    <source>
        <dbReference type="ARBA" id="ARBA00006129"/>
    </source>
</evidence>